<dbReference type="InterPro" id="IPR050498">
    <property type="entry name" value="Ycf3"/>
</dbReference>
<keyword evidence="4" id="KW-1185">Reference proteome</keyword>
<dbReference type="Proteomes" id="UP000305517">
    <property type="component" value="Unassembled WGS sequence"/>
</dbReference>
<organism evidence="3 4">
    <name type="scientific">Hymenobacter jeollabukensis</name>
    <dbReference type="NCBI Taxonomy" id="2025313"/>
    <lineage>
        <taxon>Bacteria</taxon>
        <taxon>Pseudomonadati</taxon>
        <taxon>Bacteroidota</taxon>
        <taxon>Cytophagia</taxon>
        <taxon>Cytophagales</taxon>
        <taxon>Hymenobacteraceae</taxon>
        <taxon>Hymenobacter</taxon>
    </lineage>
</organism>
<dbReference type="InterPro" id="IPR011990">
    <property type="entry name" value="TPR-like_helical_dom_sf"/>
</dbReference>
<keyword evidence="1" id="KW-0677">Repeat</keyword>
<dbReference type="Gene3D" id="1.25.40.10">
    <property type="entry name" value="Tetratricopeptide repeat domain"/>
    <property type="match status" value="3"/>
</dbReference>
<evidence type="ECO:0000256" key="1">
    <source>
        <dbReference type="ARBA" id="ARBA00022737"/>
    </source>
</evidence>
<sequence>MSKFPEPVQTLYETALQHEQASDWGAAAACYEQAVTLVTDSPELWARYGLLLGREGVQNADGHIDLSACARAAKCPASTAEELYWRGVGARFNDGDGDSRRDLAASLALDPTRAEAWYHYAEALEAPAAYYFGRDYDASPEGQARRRAAYDQALTLEPDNPQYLAARGEFHLAHDRLNEALNDLNAALARSPTLRWARVRRAVILFLQHDFPGALRDFRASQAGKLRGDWREAKVEYHIRYADEQYSSPMERWEKALVLFESTGIQEPATAEYLSERARYFLAHGAAIRALTDAEAAVTLRPSHVPYREIRIACRLAQAIPDFDALLTDYEWLLERPLPHAVGSRKAGSSETPRDQALWQRARYGHQAAWANFRLGRREQALADFAAAIILPTGRLPRVGLLSGDEQLHWMGDVKELLPPVSDSEYLRWQLEHQLTQEVNDPNQQRAINEWLFAAAQVLSVLELSQAMDEYRALWLPAGHYFVQPRSAAAFATALSLFLNGMQRQPAYKAVFIQLYRNLLRSELRDAQNRPGATTEAIRDAVNHYDAQLAFLATT</sequence>
<evidence type="ECO:0000313" key="3">
    <source>
        <dbReference type="EMBL" id="TLM88969.1"/>
    </source>
</evidence>
<dbReference type="EMBL" id="VAJM01000015">
    <property type="protein sequence ID" value="TLM88969.1"/>
    <property type="molecule type" value="Genomic_DNA"/>
</dbReference>
<protein>
    <submittedName>
        <fullName evidence="3">Uncharacterized protein</fullName>
    </submittedName>
</protein>
<keyword evidence="2" id="KW-0802">TPR repeat</keyword>
<dbReference type="SUPFAM" id="SSF48452">
    <property type="entry name" value="TPR-like"/>
    <property type="match status" value="2"/>
</dbReference>
<dbReference type="PANTHER" id="PTHR44858:SF1">
    <property type="entry name" value="UDP-N-ACETYLGLUCOSAMINE--PEPTIDE N-ACETYLGLUCOSAMINYLTRANSFERASE SPINDLY-RELATED"/>
    <property type="match status" value="1"/>
</dbReference>
<dbReference type="RefSeq" id="WP_138081292.1">
    <property type="nucleotide sequence ID" value="NZ_VAJM01000015.1"/>
</dbReference>
<evidence type="ECO:0000313" key="4">
    <source>
        <dbReference type="Proteomes" id="UP000305517"/>
    </source>
</evidence>
<dbReference type="PANTHER" id="PTHR44858">
    <property type="entry name" value="TETRATRICOPEPTIDE REPEAT PROTEIN 6"/>
    <property type="match status" value="1"/>
</dbReference>
<comment type="caution">
    <text evidence="3">The sequence shown here is derived from an EMBL/GenBank/DDBJ whole genome shotgun (WGS) entry which is preliminary data.</text>
</comment>
<dbReference type="AlphaFoldDB" id="A0A5R8WJM1"/>
<name>A0A5R8WJM1_9BACT</name>
<dbReference type="SMART" id="SM00028">
    <property type="entry name" value="TPR"/>
    <property type="match status" value="3"/>
</dbReference>
<accession>A0A5R8WJM1</accession>
<proteinExistence type="predicted"/>
<dbReference type="OrthoDB" id="134975at2"/>
<gene>
    <name evidence="3" type="ORF">FDY95_22570</name>
</gene>
<reference evidence="3 4" key="1">
    <citation type="submission" date="2019-05" db="EMBL/GenBank/DDBJ databases">
        <title>Hymenobacter edaphi sp. nov., isolated from abandoned arsenic-contaminated farmland soil.</title>
        <authorList>
            <person name="Nie L."/>
        </authorList>
    </citation>
    <scope>NUCLEOTIDE SEQUENCE [LARGE SCALE GENOMIC DNA]</scope>
    <source>
        <strain evidence="3 4">1-3-3-8</strain>
    </source>
</reference>
<evidence type="ECO:0000256" key="2">
    <source>
        <dbReference type="ARBA" id="ARBA00022803"/>
    </source>
</evidence>
<dbReference type="InterPro" id="IPR019734">
    <property type="entry name" value="TPR_rpt"/>
</dbReference>